<gene>
    <name evidence="1" type="ORF">GOBAR_AA04718</name>
</gene>
<proteinExistence type="predicted"/>
<dbReference type="OrthoDB" id="10569028at2759"/>
<dbReference type="EMBL" id="KZ663093">
    <property type="protein sequence ID" value="PPS15864.1"/>
    <property type="molecule type" value="Genomic_DNA"/>
</dbReference>
<organism evidence="1 2">
    <name type="scientific">Gossypium barbadense</name>
    <name type="common">Sea Island cotton</name>
    <name type="synonym">Hibiscus barbadensis</name>
    <dbReference type="NCBI Taxonomy" id="3634"/>
    <lineage>
        <taxon>Eukaryota</taxon>
        <taxon>Viridiplantae</taxon>
        <taxon>Streptophyta</taxon>
        <taxon>Embryophyta</taxon>
        <taxon>Tracheophyta</taxon>
        <taxon>Spermatophyta</taxon>
        <taxon>Magnoliopsida</taxon>
        <taxon>eudicotyledons</taxon>
        <taxon>Gunneridae</taxon>
        <taxon>Pentapetalae</taxon>
        <taxon>rosids</taxon>
        <taxon>malvids</taxon>
        <taxon>Malvales</taxon>
        <taxon>Malvaceae</taxon>
        <taxon>Malvoideae</taxon>
        <taxon>Gossypium</taxon>
    </lineage>
</organism>
<evidence type="ECO:0000313" key="1">
    <source>
        <dbReference type="EMBL" id="PPS15864.1"/>
    </source>
</evidence>
<protein>
    <submittedName>
        <fullName evidence="1">Uncharacterized protein</fullName>
    </submittedName>
</protein>
<dbReference type="Proteomes" id="UP000239757">
    <property type="component" value="Unassembled WGS sequence"/>
</dbReference>
<dbReference type="AlphaFoldDB" id="A0A2P5YJW9"/>
<sequence length="68" mass="7568">MVMASIFMSPSERPLYVPIDDNVELWAKLRGTIGVARRYPTVVRSTLQSQEYVGHDGAIDSVRDGEDA</sequence>
<reference evidence="1 2" key="1">
    <citation type="submission" date="2015-01" db="EMBL/GenBank/DDBJ databases">
        <title>Genome of allotetraploid Gossypium barbadense reveals genomic plasticity and fiber elongation in cotton evolution.</title>
        <authorList>
            <person name="Chen X."/>
            <person name="Liu X."/>
            <person name="Zhao B."/>
            <person name="Zheng H."/>
            <person name="Hu Y."/>
            <person name="Lu G."/>
            <person name="Yang C."/>
            <person name="Chen J."/>
            <person name="Shan C."/>
            <person name="Zhang L."/>
            <person name="Zhou Y."/>
            <person name="Wang L."/>
            <person name="Guo W."/>
            <person name="Bai Y."/>
            <person name="Ruan J."/>
            <person name="Shangguan X."/>
            <person name="Mao Y."/>
            <person name="Jiang J."/>
            <person name="Zhu Y."/>
            <person name="Lei J."/>
            <person name="Kang H."/>
            <person name="Chen S."/>
            <person name="He X."/>
            <person name="Wang R."/>
            <person name="Wang Y."/>
            <person name="Chen J."/>
            <person name="Wang L."/>
            <person name="Yu S."/>
            <person name="Wang B."/>
            <person name="Wei J."/>
            <person name="Song S."/>
            <person name="Lu X."/>
            <person name="Gao Z."/>
            <person name="Gu W."/>
            <person name="Deng X."/>
            <person name="Ma D."/>
            <person name="Wang S."/>
            <person name="Liang W."/>
            <person name="Fang L."/>
            <person name="Cai C."/>
            <person name="Zhu X."/>
            <person name="Zhou B."/>
            <person name="Zhang Y."/>
            <person name="Chen Z."/>
            <person name="Xu S."/>
            <person name="Zhu R."/>
            <person name="Wang S."/>
            <person name="Zhang T."/>
            <person name="Zhao G."/>
        </authorList>
    </citation>
    <scope>NUCLEOTIDE SEQUENCE [LARGE SCALE GENOMIC DNA]</scope>
    <source>
        <strain evidence="2">cv. Xinhai21</strain>
        <tissue evidence="1">Leaf</tissue>
    </source>
</reference>
<accession>A0A2P5YJW9</accession>
<name>A0A2P5YJW9_GOSBA</name>
<evidence type="ECO:0000313" key="2">
    <source>
        <dbReference type="Proteomes" id="UP000239757"/>
    </source>
</evidence>